<dbReference type="EMBL" id="CP109527">
    <property type="protein sequence ID" value="WTY34471.1"/>
    <property type="molecule type" value="Genomic_DNA"/>
</dbReference>
<dbReference type="RefSeq" id="WP_405146857.1">
    <property type="nucleotide sequence ID" value="NZ_CP109527.1"/>
</dbReference>
<evidence type="ECO:0000256" key="3">
    <source>
        <dbReference type="ARBA" id="ARBA00022691"/>
    </source>
</evidence>
<dbReference type="PANTHER" id="PTHR43464">
    <property type="entry name" value="METHYLTRANSFERASE"/>
    <property type="match status" value="1"/>
</dbReference>
<dbReference type="SUPFAM" id="SSF53335">
    <property type="entry name" value="S-adenosyl-L-methionine-dependent methyltransferases"/>
    <property type="match status" value="1"/>
</dbReference>
<dbReference type="Pfam" id="PF05401">
    <property type="entry name" value="NodS"/>
    <property type="match status" value="1"/>
</dbReference>
<dbReference type="Gene3D" id="3.40.50.150">
    <property type="entry name" value="Vaccinia Virus protein VP39"/>
    <property type="match status" value="1"/>
</dbReference>
<evidence type="ECO:0000256" key="2">
    <source>
        <dbReference type="ARBA" id="ARBA00022679"/>
    </source>
</evidence>
<dbReference type="InterPro" id="IPR008715">
    <property type="entry name" value="SAM-MeTfrase_NodS-like"/>
</dbReference>
<organism evidence="4 5">
    <name type="scientific">Nocardia salmonicida</name>
    <dbReference type="NCBI Taxonomy" id="53431"/>
    <lineage>
        <taxon>Bacteria</taxon>
        <taxon>Bacillati</taxon>
        <taxon>Actinomycetota</taxon>
        <taxon>Actinomycetes</taxon>
        <taxon>Mycobacteriales</taxon>
        <taxon>Nocardiaceae</taxon>
        <taxon>Nocardia</taxon>
    </lineage>
</organism>
<protein>
    <submittedName>
        <fullName evidence="4">Nodulation S family protein</fullName>
    </submittedName>
</protein>
<dbReference type="InterPro" id="IPR029063">
    <property type="entry name" value="SAM-dependent_MTases_sf"/>
</dbReference>
<proteinExistence type="predicted"/>
<keyword evidence="2" id="KW-0808">Transferase</keyword>
<evidence type="ECO:0000256" key="1">
    <source>
        <dbReference type="ARBA" id="ARBA00022603"/>
    </source>
</evidence>
<reference evidence="4 5" key="1">
    <citation type="submission" date="2022-10" db="EMBL/GenBank/DDBJ databases">
        <title>The complete genomes of actinobacterial strains from the NBC collection.</title>
        <authorList>
            <person name="Joergensen T.S."/>
            <person name="Alvarez Arevalo M."/>
            <person name="Sterndorff E.B."/>
            <person name="Faurdal D."/>
            <person name="Vuksanovic O."/>
            <person name="Mourched A.-S."/>
            <person name="Charusanti P."/>
            <person name="Shaw S."/>
            <person name="Blin K."/>
            <person name="Weber T."/>
        </authorList>
    </citation>
    <scope>NUCLEOTIDE SEQUENCE [LARGE SCALE GENOMIC DNA]</scope>
    <source>
        <strain evidence="4 5">NBC_01413</strain>
    </source>
</reference>
<dbReference type="Proteomes" id="UP001621418">
    <property type="component" value="Chromosome"/>
</dbReference>
<accession>A0ABZ1N3H7</accession>
<dbReference type="CDD" id="cd02440">
    <property type="entry name" value="AdoMet_MTases"/>
    <property type="match status" value="1"/>
</dbReference>
<evidence type="ECO:0000313" key="5">
    <source>
        <dbReference type="Proteomes" id="UP001621418"/>
    </source>
</evidence>
<keyword evidence="1" id="KW-0489">Methyltransferase</keyword>
<evidence type="ECO:0000313" key="4">
    <source>
        <dbReference type="EMBL" id="WTY34471.1"/>
    </source>
</evidence>
<name>A0ABZ1N3H7_9NOCA</name>
<gene>
    <name evidence="4" type="ORF">OG308_24550</name>
</gene>
<keyword evidence="3" id="KW-0949">S-adenosyl-L-methionine</keyword>
<keyword evidence="5" id="KW-1185">Reference proteome</keyword>
<dbReference type="PANTHER" id="PTHR43464:SF19">
    <property type="entry name" value="UBIQUINONE BIOSYNTHESIS O-METHYLTRANSFERASE, MITOCHONDRIAL"/>
    <property type="match status" value="1"/>
</dbReference>
<sequence>MSETPMPPGYFDRMYAHDDDPWRFTTRWYEQRKRALTMAMLPKAHYRRGFEPGCSIGVLTEELAGRCDHLVGTDIAERALDAARSRLINAPVEFRLWGLGQPWEAEDFDLIVLSEVCYYLDAASLRDVVEQAVTHLEPGGTLLCAHWRHVVADYPLTGDDVHAIARQTAGLSASAHYEDEDLLIDVFAASTRIPPSVAEVEGLL</sequence>